<keyword evidence="3" id="KW-0472">Membrane</keyword>
<dbReference type="NCBIfam" id="TIGR00254">
    <property type="entry name" value="GGDEF"/>
    <property type="match status" value="1"/>
</dbReference>
<feature type="domain" description="GGDEF" evidence="4">
    <location>
        <begin position="215"/>
        <end position="346"/>
    </location>
</feature>
<dbReference type="RefSeq" id="WP_253566643.1">
    <property type="nucleotide sequence ID" value="NZ_JAMZEK010000002.1"/>
</dbReference>
<evidence type="ECO:0000256" key="3">
    <source>
        <dbReference type="SAM" id="Phobius"/>
    </source>
</evidence>
<dbReference type="Gene3D" id="3.30.70.270">
    <property type="match status" value="1"/>
</dbReference>
<gene>
    <name evidence="5" type="ORF">NC595_11755</name>
</gene>
<dbReference type="PANTHER" id="PTHR45138:SF9">
    <property type="entry name" value="DIGUANYLATE CYCLASE DGCM-RELATED"/>
    <property type="match status" value="1"/>
</dbReference>
<feature type="transmembrane region" description="Helical" evidence="3">
    <location>
        <begin position="43"/>
        <end position="63"/>
    </location>
</feature>
<evidence type="ECO:0000313" key="6">
    <source>
        <dbReference type="Proteomes" id="UP001204615"/>
    </source>
</evidence>
<dbReference type="CDD" id="cd01949">
    <property type="entry name" value="GGDEF"/>
    <property type="match status" value="1"/>
</dbReference>
<dbReference type="InterPro" id="IPR029787">
    <property type="entry name" value="Nucleotide_cyclase"/>
</dbReference>
<dbReference type="PROSITE" id="PS50887">
    <property type="entry name" value="GGDEF"/>
    <property type="match status" value="1"/>
</dbReference>
<dbReference type="EMBL" id="JAMZEK010000002">
    <property type="protein sequence ID" value="MCP1374736.1"/>
    <property type="molecule type" value="Genomic_DNA"/>
</dbReference>
<feature type="transmembrane region" description="Helical" evidence="3">
    <location>
        <begin position="148"/>
        <end position="172"/>
    </location>
</feature>
<feature type="transmembrane region" description="Helical" evidence="3">
    <location>
        <begin position="83"/>
        <end position="106"/>
    </location>
</feature>
<dbReference type="SMART" id="SM00267">
    <property type="entry name" value="GGDEF"/>
    <property type="match status" value="1"/>
</dbReference>
<keyword evidence="3" id="KW-0812">Transmembrane</keyword>
<evidence type="ECO:0000259" key="4">
    <source>
        <dbReference type="PROSITE" id="PS50887"/>
    </source>
</evidence>
<reference evidence="5 6" key="1">
    <citation type="submission" date="2022-06" db="EMBL/GenBank/DDBJ databases">
        <title>Dyella sp. Sa strain:Sa Genome sequencing.</title>
        <authorList>
            <person name="Park S."/>
        </authorList>
    </citation>
    <scope>NUCLEOTIDE SEQUENCE [LARGE SCALE GENOMIC DNA]</scope>
    <source>
        <strain evidence="5 6">Sa</strain>
    </source>
</reference>
<dbReference type="Pfam" id="PF00990">
    <property type="entry name" value="GGDEF"/>
    <property type="match status" value="1"/>
</dbReference>
<feature type="transmembrane region" description="Helical" evidence="3">
    <location>
        <begin position="118"/>
        <end position="142"/>
    </location>
</feature>
<dbReference type="GO" id="GO:0052621">
    <property type="term" value="F:diguanylate cyclase activity"/>
    <property type="evidence" value="ECO:0007669"/>
    <property type="project" value="UniProtKB-EC"/>
</dbReference>
<keyword evidence="5" id="KW-0808">Transferase</keyword>
<evidence type="ECO:0000256" key="2">
    <source>
        <dbReference type="ARBA" id="ARBA00034247"/>
    </source>
</evidence>
<comment type="caution">
    <text evidence="5">The sequence shown here is derived from an EMBL/GenBank/DDBJ whole genome shotgun (WGS) entry which is preliminary data.</text>
</comment>
<dbReference type="InterPro" id="IPR000160">
    <property type="entry name" value="GGDEF_dom"/>
</dbReference>
<protein>
    <recommendedName>
        <fullName evidence="1">diguanylate cyclase</fullName>
        <ecNumber evidence="1">2.7.7.65</ecNumber>
    </recommendedName>
</protein>
<dbReference type="SUPFAM" id="SSF55073">
    <property type="entry name" value="Nucleotide cyclase"/>
    <property type="match status" value="1"/>
</dbReference>
<dbReference type="InterPro" id="IPR043128">
    <property type="entry name" value="Rev_trsase/Diguanyl_cyclase"/>
</dbReference>
<feature type="transmembrane region" description="Helical" evidence="3">
    <location>
        <begin position="18"/>
        <end position="36"/>
    </location>
</feature>
<keyword evidence="5" id="KW-0548">Nucleotidyltransferase</keyword>
<proteinExistence type="predicted"/>
<evidence type="ECO:0000256" key="1">
    <source>
        <dbReference type="ARBA" id="ARBA00012528"/>
    </source>
</evidence>
<dbReference type="Pfam" id="PF05230">
    <property type="entry name" value="MASE2"/>
    <property type="match status" value="1"/>
</dbReference>
<evidence type="ECO:0000313" key="5">
    <source>
        <dbReference type="EMBL" id="MCP1374736.1"/>
    </source>
</evidence>
<dbReference type="Proteomes" id="UP001204615">
    <property type="component" value="Unassembled WGS sequence"/>
</dbReference>
<dbReference type="InterPro" id="IPR007894">
    <property type="entry name" value="MASE2"/>
</dbReference>
<organism evidence="5 6">
    <name type="scientific">Dyella lutea</name>
    <dbReference type="NCBI Taxonomy" id="2950441"/>
    <lineage>
        <taxon>Bacteria</taxon>
        <taxon>Pseudomonadati</taxon>
        <taxon>Pseudomonadota</taxon>
        <taxon>Gammaproteobacteria</taxon>
        <taxon>Lysobacterales</taxon>
        <taxon>Rhodanobacteraceae</taxon>
        <taxon>Dyella</taxon>
    </lineage>
</organism>
<keyword evidence="3" id="KW-1133">Transmembrane helix</keyword>
<sequence>MKNDPSSNPLRQLYRRTYVLRVLGMGLGALPIAVVLQQRHGNWQAWAWAMLVCFAWPHFAFLMARHGRDPAATERRNLLLDSFFAGTCAPLMHFNLLPSVVLIAVVAADKVTTGIRGLWPRSLGWTAAGIVLGGLLTGFAAAPASDMAVVMASLPILVIHTLVVSAISYSLVRRVQLQNLRLKELAHTDPLTGLHTRRHWEQSVAAMLAALRPDATATLLLIDLDDFKVVNDTHGHPIGDDVLRAIGTIVREQVADRGPAGRLGGDEIALVLPVDPSGAGAIAERIRADVESLRFPLAPSLRCSVSIGIAPRPHGGNHPREWIEAADRALYQAKDAGRNRVGGHASDIPPV</sequence>
<comment type="catalytic activity">
    <reaction evidence="2">
        <text>2 GTP = 3',3'-c-di-GMP + 2 diphosphate</text>
        <dbReference type="Rhea" id="RHEA:24898"/>
        <dbReference type="ChEBI" id="CHEBI:33019"/>
        <dbReference type="ChEBI" id="CHEBI:37565"/>
        <dbReference type="ChEBI" id="CHEBI:58805"/>
        <dbReference type="EC" id="2.7.7.65"/>
    </reaction>
</comment>
<dbReference type="EC" id="2.7.7.65" evidence="1"/>
<name>A0ABT1FBI0_9GAMM</name>
<dbReference type="InterPro" id="IPR050469">
    <property type="entry name" value="Diguanylate_Cyclase"/>
</dbReference>
<accession>A0ABT1FBI0</accession>
<dbReference type="PANTHER" id="PTHR45138">
    <property type="entry name" value="REGULATORY COMPONENTS OF SENSORY TRANSDUCTION SYSTEM"/>
    <property type="match status" value="1"/>
</dbReference>
<keyword evidence="6" id="KW-1185">Reference proteome</keyword>